<sequence>MTAERGPFERKDAPVVTARLDAQDHILAADDLVLRLQAAAGGEPDGRIAIPQVAAVARLARRLGLLIARPLLIGGQDYDIRLWVRAKPVEDGVELEFSEWQEAPHADADSIAALRAAQISLAPDGAEWRTDAQMRFLHLGAEAGIAAPGDEFFAAFTGGSDGMKRLAMEVAARRAFFGLRVGLSKGLCGDGGRMVDLSGHPLFDADGSFLGYRGKLSFCKEERVPAQVVPLHEDARAGDGEEADEAITLPDFGRRLDLALRQPLGRIIANAETIRGQIEGPLRSDYTAYAADIAEAGRHLMELVDDLADLQAIDRVNFTVAREDIDLADLARRAAGLLGVKAADRRITISTPKAGEQAPAVGEFRRALQIIVNLLTNAVRYSPEGSDIRIATESLGDRAMLSITDQGPGIAPEDRERVFDKFERLGRSDVAGSGLGLYISRRLARAMQGDILIEGGPAGKGARFVLQLPTR</sequence>
<comment type="catalytic activity">
    <reaction evidence="1">
        <text>ATP + protein L-histidine = ADP + protein N-phospho-L-histidine.</text>
        <dbReference type="EC" id="2.7.13.3"/>
    </reaction>
</comment>
<dbReference type="Proteomes" id="UP000571950">
    <property type="component" value="Unassembled WGS sequence"/>
</dbReference>
<organism evidence="10 11">
    <name type="scientific">Sphingobium jiangsuense</name>
    <dbReference type="NCBI Taxonomy" id="870476"/>
    <lineage>
        <taxon>Bacteria</taxon>
        <taxon>Pseudomonadati</taxon>
        <taxon>Pseudomonadota</taxon>
        <taxon>Alphaproteobacteria</taxon>
        <taxon>Sphingomonadales</taxon>
        <taxon>Sphingomonadaceae</taxon>
        <taxon>Sphingobium</taxon>
    </lineage>
</organism>
<protein>
    <recommendedName>
        <fullName evidence="2">histidine kinase</fullName>
        <ecNumber evidence="2">2.7.13.3</ecNumber>
    </recommendedName>
</protein>
<accession>A0A7W6BDP2</accession>
<keyword evidence="6" id="KW-0418">Kinase</keyword>
<dbReference type="SUPFAM" id="SSF55874">
    <property type="entry name" value="ATPase domain of HSP90 chaperone/DNA topoisomerase II/histidine kinase"/>
    <property type="match status" value="1"/>
</dbReference>
<dbReference type="Gene3D" id="3.30.565.10">
    <property type="entry name" value="Histidine kinase-like ATPase, C-terminal domain"/>
    <property type="match status" value="1"/>
</dbReference>
<dbReference type="EMBL" id="JACIDT010000002">
    <property type="protein sequence ID" value="MBB3924903.1"/>
    <property type="molecule type" value="Genomic_DNA"/>
</dbReference>
<dbReference type="Gene3D" id="1.10.287.130">
    <property type="match status" value="1"/>
</dbReference>
<evidence type="ECO:0000256" key="2">
    <source>
        <dbReference type="ARBA" id="ARBA00012438"/>
    </source>
</evidence>
<gene>
    <name evidence="10" type="ORF">GGR43_000604</name>
</gene>
<dbReference type="GO" id="GO:0030295">
    <property type="term" value="F:protein kinase activator activity"/>
    <property type="evidence" value="ECO:0007669"/>
    <property type="project" value="TreeGrafter"/>
</dbReference>
<evidence type="ECO:0000256" key="7">
    <source>
        <dbReference type="ARBA" id="ARBA00022840"/>
    </source>
</evidence>
<keyword evidence="4" id="KW-0808">Transferase</keyword>
<keyword evidence="7" id="KW-0067">ATP-binding</keyword>
<dbReference type="InterPro" id="IPR050351">
    <property type="entry name" value="BphY/WalK/GraS-like"/>
</dbReference>
<dbReference type="InterPro" id="IPR004358">
    <property type="entry name" value="Sig_transdc_His_kin-like_C"/>
</dbReference>
<dbReference type="InterPro" id="IPR003594">
    <property type="entry name" value="HATPase_dom"/>
</dbReference>
<dbReference type="AlphaFoldDB" id="A0A7W6BDP2"/>
<dbReference type="CDD" id="cd00082">
    <property type="entry name" value="HisKA"/>
    <property type="match status" value="1"/>
</dbReference>
<dbReference type="EC" id="2.7.13.3" evidence="2"/>
<evidence type="ECO:0000313" key="11">
    <source>
        <dbReference type="Proteomes" id="UP000571950"/>
    </source>
</evidence>
<dbReference type="SMART" id="SM00387">
    <property type="entry name" value="HATPase_c"/>
    <property type="match status" value="1"/>
</dbReference>
<reference evidence="10 11" key="1">
    <citation type="submission" date="2020-08" db="EMBL/GenBank/DDBJ databases">
        <title>Genomic Encyclopedia of Type Strains, Phase IV (KMG-IV): sequencing the most valuable type-strain genomes for metagenomic binning, comparative biology and taxonomic classification.</title>
        <authorList>
            <person name="Goeker M."/>
        </authorList>
    </citation>
    <scope>NUCLEOTIDE SEQUENCE [LARGE SCALE GENOMIC DNA]</scope>
    <source>
        <strain evidence="10 11">DSM 26189</strain>
    </source>
</reference>
<keyword evidence="8" id="KW-0902">Two-component regulatory system</keyword>
<evidence type="ECO:0000256" key="3">
    <source>
        <dbReference type="ARBA" id="ARBA00022553"/>
    </source>
</evidence>
<keyword evidence="11" id="KW-1185">Reference proteome</keyword>
<evidence type="ECO:0000313" key="10">
    <source>
        <dbReference type="EMBL" id="MBB3924903.1"/>
    </source>
</evidence>
<dbReference type="GO" id="GO:0007234">
    <property type="term" value="P:osmosensory signaling via phosphorelay pathway"/>
    <property type="evidence" value="ECO:0007669"/>
    <property type="project" value="TreeGrafter"/>
</dbReference>
<evidence type="ECO:0000256" key="6">
    <source>
        <dbReference type="ARBA" id="ARBA00022777"/>
    </source>
</evidence>
<dbReference type="PANTHER" id="PTHR42878:SF7">
    <property type="entry name" value="SENSOR HISTIDINE KINASE GLRK"/>
    <property type="match status" value="1"/>
</dbReference>
<dbReference type="InterPro" id="IPR036890">
    <property type="entry name" value="HATPase_C_sf"/>
</dbReference>
<evidence type="ECO:0000259" key="9">
    <source>
        <dbReference type="PROSITE" id="PS50109"/>
    </source>
</evidence>
<dbReference type="Pfam" id="PF02518">
    <property type="entry name" value="HATPase_c"/>
    <property type="match status" value="1"/>
</dbReference>
<dbReference type="PRINTS" id="PR00344">
    <property type="entry name" value="BCTRLSENSOR"/>
</dbReference>
<dbReference type="RefSeq" id="WP_188070475.1">
    <property type="nucleotide sequence ID" value="NZ_BSPS01000014.1"/>
</dbReference>
<evidence type="ECO:0000256" key="8">
    <source>
        <dbReference type="ARBA" id="ARBA00023012"/>
    </source>
</evidence>
<dbReference type="InterPro" id="IPR036097">
    <property type="entry name" value="HisK_dim/P_sf"/>
</dbReference>
<keyword evidence="5" id="KW-0547">Nucleotide-binding</keyword>
<evidence type="ECO:0000256" key="4">
    <source>
        <dbReference type="ARBA" id="ARBA00022679"/>
    </source>
</evidence>
<dbReference type="InterPro" id="IPR003661">
    <property type="entry name" value="HisK_dim/P_dom"/>
</dbReference>
<name>A0A7W6BDP2_9SPHN</name>
<dbReference type="GO" id="GO:0005524">
    <property type="term" value="F:ATP binding"/>
    <property type="evidence" value="ECO:0007669"/>
    <property type="project" value="UniProtKB-KW"/>
</dbReference>
<dbReference type="InterPro" id="IPR005467">
    <property type="entry name" value="His_kinase_dom"/>
</dbReference>
<comment type="caution">
    <text evidence="10">The sequence shown here is derived from an EMBL/GenBank/DDBJ whole genome shotgun (WGS) entry which is preliminary data.</text>
</comment>
<evidence type="ECO:0000256" key="1">
    <source>
        <dbReference type="ARBA" id="ARBA00000085"/>
    </source>
</evidence>
<dbReference type="SUPFAM" id="SSF47384">
    <property type="entry name" value="Homodimeric domain of signal transducing histidine kinase"/>
    <property type="match status" value="1"/>
</dbReference>
<dbReference type="PROSITE" id="PS50109">
    <property type="entry name" value="HIS_KIN"/>
    <property type="match status" value="1"/>
</dbReference>
<dbReference type="PANTHER" id="PTHR42878">
    <property type="entry name" value="TWO-COMPONENT HISTIDINE KINASE"/>
    <property type="match status" value="1"/>
</dbReference>
<evidence type="ECO:0000256" key="5">
    <source>
        <dbReference type="ARBA" id="ARBA00022741"/>
    </source>
</evidence>
<keyword evidence="3" id="KW-0597">Phosphoprotein</keyword>
<dbReference type="GO" id="GO:0000156">
    <property type="term" value="F:phosphorelay response regulator activity"/>
    <property type="evidence" value="ECO:0007669"/>
    <property type="project" value="TreeGrafter"/>
</dbReference>
<proteinExistence type="predicted"/>
<feature type="domain" description="Histidine kinase" evidence="9">
    <location>
        <begin position="255"/>
        <end position="471"/>
    </location>
</feature>
<dbReference type="GO" id="GO:0000155">
    <property type="term" value="F:phosphorelay sensor kinase activity"/>
    <property type="evidence" value="ECO:0007669"/>
    <property type="project" value="InterPro"/>
</dbReference>